<dbReference type="GO" id="GO:0043024">
    <property type="term" value="F:ribosomal small subunit binding"/>
    <property type="evidence" value="ECO:0007669"/>
    <property type="project" value="TreeGrafter"/>
</dbReference>
<protein>
    <submittedName>
        <fullName evidence="2">ABC transporter</fullName>
    </submittedName>
</protein>
<dbReference type="SUPFAM" id="SSF52540">
    <property type="entry name" value="P-loop containing nucleoside triphosphate hydrolases"/>
    <property type="match status" value="1"/>
</dbReference>
<reference evidence="2" key="1">
    <citation type="submission" date="2021-01" db="EMBL/GenBank/DDBJ databases">
        <title>Whole genome shotgun sequence of Catellatospora methionotrophica NBRC 14553.</title>
        <authorList>
            <person name="Komaki H."/>
            <person name="Tamura T."/>
        </authorList>
    </citation>
    <scope>NUCLEOTIDE SEQUENCE</scope>
    <source>
        <strain evidence="2">NBRC 14553</strain>
    </source>
</reference>
<comment type="caution">
    <text evidence="2">The sequence shown here is derived from an EMBL/GenBank/DDBJ whole genome shotgun (WGS) entry which is preliminary data.</text>
</comment>
<keyword evidence="3" id="KW-1185">Reference proteome</keyword>
<evidence type="ECO:0000313" key="2">
    <source>
        <dbReference type="EMBL" id="GIG18334.1"/>
    </source>
</evidence>
<dbReference type="CDD" id="cd00882">
    <property type="entry name" value="Ras_like_GTPase"/>
    <property type="match status" value="1"/>
</dbReference>
<dbReference type="PANTHER" id="PTHR42698:SF1">
    <property type="entry name" value="GTPASE ERA, MITOCHONDRIAL"/>
    <property type="match status" value="1"/>
</dbReference>
<dbReference type="Gene3D" id="3.40.50.300">
    <property type="entry name" value="P-loop containing nucleotide triphosphate hydrolases"/>
    <property type="match status" value="1"/>
</dbReference>
<feature type="compositionally biased region" description="Basic and acidic residues" evidence="1">
    <location>
        <begin position="616"/>
        <end position="626"/>
    </location>
</feature>
<name>A0A8J3PJ19_9ACTN</name>
<dbReference type="AlphaFoldDB" id="A0A8J3PJ19"/>
<dbReference type="EMBL" id="BONJ01000039">
    <property type="protein sequence ID" value="GIG18334.1"/>
    <property type="molecule type" value="Genomic_DNA"/>
</dbReference>
<sequence length="653" mass="67324">MGMTGADAGLGGALTGLRDTLSGVRYPLALPGAAAATSLAKATAGQLDDYLIPRLARLDAPLLAVAGGSTGAGKSTLVNSIVRAPVSIAGARRPTTRAPVLVCHPSDAAWFSEANLLPRLGRSGDAAGGGIGLLVMPVAVLSPGVALLDSPDIDSVEEDNRALAEQLLAAADLWLFVTTAVRYADAVPWELLHAARDRGTAVSIILNRVPPGAEAEVTPHLTEMLAEHGLGGVPMFVIGEQRLDQHGLLSEQAVAPLREWLDELARSAAARAAVVRQTVDGAVAALSPATARLAAEADAQHEAVGALGASVDSAYREAATAVDQGIRDGTMFRGEVLARWQELVGTGEFMRGLQAKVGRWRDQLVSAFTGRPRPTDELITAIESQLVVFVHGAAADAAEQAAASWRAHPAGGDLLAANPALARVGPDIDARADRVVRDWQRGVLDLVRDESGGKLFAAKFSAYAVNALGLCLMILVFAATAFIPTGAEIAVGAGTTIAAQKVLEAIFGDDAVRRLAERARQDFLTKVDGLLQQEAGRFHAVLAETGVSTEDGELLRAAAAAVDAARRADPISAAGPRAFDGTSQETGRTAQQPGRTAQESGPTAQESGRTAQESGRTAKESGRPPRETGGTPRDGGGTTPGGGEVRRTGGDAG</sequence>
<feature type="region of interest" description="Disordered" evidence="1">
    <location>
        <begin position="571"/>
        <end position="653"/>
    </location>
</feature>
<dbReference type="InterPro" id="IPR027417">
    <property type="entry name" value="P-loop_NTPase"/>
</dbReference>
<dbReference type="InterPro" id="IPR005662">
    <property type="entry name" value="GTPase_Era-like"/>
</dbReference>
<organism evidence="2 3">
    <name type="scientific">Catellatospora methionotrophica</name>
    <dbReference type="NCBI Taxonomy" id="121620"/>
    <lineage>
        <taxon>Bacteria</taxon>
        <taxon>Bacillati</taxon>
        <taxon>Actinomycetota</taxon>
        <taxon>Actinomycetes</taxon>
        <taxon>Micromonosporales</taxon>
        <taxon>Micromonosporaceae</taxon>
        <taxon>Catellatospora</taxon>
    </lineage>
</organism>
<dbReference type="GO" id="GO:0019843">
    <property type="term" value="F:rRNA binding"/>
    <property type="evidence" value="ECO:0007669"/>
    <property type="project" value="TreeGrafter"/>
</dbReference>
<gene>
    <name evidence="2" type="ORF">Cme02nite_66660</name>
</gene>
<dbReference type="GO" id="GO:0000028">
    <property type="term" value="P:ribosomal small subunit assembly"/>
    <property type="evidence" value="ECO:0007669"/>
    <property type="project" value="TreeGrafter"/>
</dbReference>
<proteinExistence type="predicted"/>
<feature type="compositionally biased region" description="Polar residues" evidence="1">
    <location>
        <begin position="581"/>
        <end position="615"/>
    </location>
</feature>
<dbReference type="GO" id="GO:0005829">
    <property type="term" value="C:cytosol"/>
    <property type="evidence" value="ECO:0007669"/>
    <property type="project" value="TreeGrafter"/>
</dbReference>
<evidence type="ECO:0000256" key="1">
    <source>
        <dbReference type="SAM" id="MobiDB-lite"/>
    </source>
</evidence>
<feature type="compositionally biased region" description="Basic and acidic residues" evidence="1">
    <location>
        <begin position="644"/>
        <end position="653"/>
    </location>
</feature>
<accession>A0A8J3PJ19</accession>
<dbReference type="GO" id="GO:0005525">
    <property type="term" value="F:GTP binding"/>
    <property type="evidence" value="ECO:0007669"/>
    <property type="project" value="InterPro"/>
</dbReference>
<dbReference type="Proteomes" id="UP000660339">
    <property type="component" value="Unassembled WGS sequence"/>
</dbReference>
<feature type="compositionally biased region" description="Gly residues" evidence="1">
    <location>
        <begin position="632"/>
        <end position="643"/>
    </location>
</feature>
<evidence type="ECO:0000313" key="3">
    <source>
        <dbReference type="Proteomes" id="UP000660339"/>
    </source>
</evidence>
<dbReference type="PANTHER" id="PTHR42698">
    <property type="entry name" value="GTPASE ERA"/>
    <property type="match status" value="1"/>
</dbReference>